<dbReference type="InterPro" id="IPR036236">
    <property type="entry name" value="Znf_C2H2_sf"/>
</dbReference>
<gene>
    <name evidence="12" type="ORF">F511_27098</name>
</gene>
<keyword evidence="13" id="KW-1185">Reference proteome</keyword>
<evidence type="ECO:0000256" key="8">
    <source>
        <dbReference type="SAM" id="MobiDB-lite"/>
    </source>
</evidence>
<accession>A0A2Z7AIP0</accession>
<dbReference type="Pfam" id="PF25879">
    <property type="entry name" value="WHD_LYAR"/>
    <property type="match status" value="1"/>
</dbReference>
<keyword evidence="4 7" id="KW-0863">Zinc-finger</keyword>
<evidence type="ECO:0000256" key="5">
    <source>
        <dbReference type="ARBA" id="ARBA00022833"/>
    </source>
</evidence>
<dbReference type="AlphaFoldDB" id="A0A2Z7AIP0"/>
<feature type="region of interest" description="Disordered" evidence="8">
    <location>
        <begin position="55"/>
        <end position="85"/>
    </location>
</feature>
<evidence type="ECO:0000256" key="2">
    <source>
        <dbReference type="ARBA" id="ARBA00022723"/>
    </source>
</evidence>
<feature type="domain" description="Zinc finger C2H2 LYAR-type" evidence="9">
    <location>
        <begin position="30"/>
        <end position="57"/>
    </location>
</feature>
<feature type="compositionally biased region" description="Polar residues" evidence="8">
    <location>
        <begin position="67"/>
        <end position="80"/>
    </location>
</feature>
<dbReference type="InterPro" id="IPR013087">
    <property type="entry name" value="Znf_C2H2_type"/>
</dbReference>
<dbReference type="OrthoDB" id="21474at2759"/>
<dbReference type="FunFam" id="3.30.160.60:FF:001583">
    <property type="entry name" value="UBP1-associated proteins 1C"/>
    <property type="match status" value="1"/>
</dbReference>
<dbReference type="InterPro" id="IPR039999">
    <property type="entry name" value="LYAR"/>
</dbReference>
<evidence type="ECO:0000256" key="6">
    <source>
        <dbReference type="ARBA" id="ARBA00023242"/>
    </source>
</evidence>
<reference evidence="12 13" key="1">
    <citation type="journal article" date="2015" name="Proc. Natl. Acad. Sci. U.S.A.">
        <title>The resurrection genome of Boea hygrometrica: A blueprint for survival of dehydration.</title>
        <authorList>
            <person name="Xiao L."/>
            <person name="Yang G."/>
            <person name="Zhang L."/>
            <person name="Yang X."/>
            <person name="Zhao S."/>
            <person name="Ji Z."/>
            <person name="Zhou Q."/>
            <person name="Hu M."/>
            <person name="Wang Y."/>
            <person name="Chen M."/>
            <person name="Xu Y."/>
            <person name="Jin H."/>
            <person name="Xiao X."/>
            <person name="Hu G."/>
            <person name="Bao F."/>
            <person name="Hu Y."/>
            <person name="Wan P."/>
            <person name="Li L."/>
            <person name="Deng X."/>
            <person name="Kuang T."/>
            <person name="Xiang C."/>
            <person name="Zhu J.K."/>
            <person name="Oliver M.J."/>
            <person name="He Y."/>
        </authorList>
    </citation>
    <scope>NUCLEOTIDE SEQUENCE [LARGE SCALE GENOMIC DNA]</scope>
    <source>
        <strain evidence="13">cv. XS01</strain>
    </source>
</reference>
<dbReference type="GO" id="GO:0000122">
    <property type="term" value="P:negative regulation of transcription by RNA polymerase II"/>
    <property type="evidence" value="ECO:0007669"/>
    <property type="project" value="TreeGrafter"/>
</dbReference>
<feature type="domain" description="C2H2-type" evidence="10">
    <location>
        <begin position="96"/>
        <end position="120"/>
    </location>
</feature>
<dbReference type="Pfam" id="PF12874">
    <property type="entry name" value="zf-met"/>
    <property type="match status" value="1"/>
</dbReference>
<evidence type="ECO:0000259" key="9">
    <source>
        <dbReference type="Pfam" id="PF08790"/>
    </source>
</evidence>
<feature type="region of interest" description="Disordered" evidence="8">
    <location>
        <begin position="148"/>
        <end position="175"/>
    </location>
</feature>
<keyword evidence="3" id="KW-0677">Repeat</keyword>
<evidence type="ECO:0000313" key="13">
    <source>
        <dbReference type="Proteomes" id="UP000250235"/>
    </source>
</evidence>
<dbReference type="GO" id="GO:0003677">
    <property type="term" value="F:DNA binding"/>
    <property type="evidence" value="ECO:0007669"/>
    <property type="project" value="InterPro"/>
</dbReference>
<keyword evidence="6" id="KW-0539">Nucleus</keyword>
<dbReference type="InterPro" id="IPR058719">
    <property type="entry name" value="WHD_LYAR"/>
</dbReference>
<dbReference type="PANTHER" id="PTHR13100">
    <property type="entry name" value="CELL GROWTH-REGULATING NUCLEOLAR PROTEIN LYAR"/>
    <property type="match status" value="1"/>
</dbReference>
<dbReference type="EMBL" id="KV017166">
    <property type="protein sequence ID" value="KZV18996.1"/>
    <property type="molecule type" value="Genomic_DNA"/>
</dbReference>
<name>A0A2Z7AIP0_9LAMI</name>
<dbReference type="Gene3D" id="3.30.160.60">
    <property type="entry name" value="Classic Zinc Finger"/>
    <property type="match status" value="1"/>
</dbReference>
<dbReference type="GO" id="GO:0006364">
    <property type="term" value="P:rRNA processing"/>
    <property type="evidence" value="ECO:0007669"/>
    <property type="project" value="TreeGrafter"/>
</dbReference>
<dbReference type="PANTHER" id="PTHR13100:SF10">
    <property type="entry name" value="CELL GROWTH-REGULATING NUCLEOLAR PROTEIN"/>
    <property type="match status" value="1"/>
</dbReference>
<dbReference type="PROSITE" id="PS51804">
    <property type="entry name" value="ZF_C2HC_LYAR"/>
    <property type="match status" value="2"/>
</dbReference>
<dbReference type="GO" id="GO:0008270">
    <property type="term" value="F:zinc ion binding"/>
    <property type="evidence" value="ECO:0007669"/>
    <property type="project" value="UniProtKB-KW"/>
</dbReference>
<keyword evidence="5" id="KW-0862">Zinc</keyword>
<evidence type="ECO:0000259" key="11">
    <source>
        <dbReference type="Pfam" id="PF25879"/>
    </source>
</evidence>
<evidence type="ECO:0000256" key="3">
    <source>
        <dbReference type="ARBA" id="ARBA00022737"/>
    </source>
</evidence>
<dbReference type="InterPro" id="IPR014898">
    <property type="entry name" value="Znf_C2H2_LYAR"/>
</dbReference>
<protein>
    <submittedName>
        <fullName evidence="12">Uncharacterized protein</fullName>
    </submittedName>
</protein>
<organism evidence="12 13">
    <name type="scientific">Dorcoceras hygrometricum</name>
    <dbReference type="NCBI Taxonomy" id="472368"/>
    <lineage>
        <taxon>Eukaryota</taxon>
        <taxon>Viridiplantae</taxon>
        <taxon>Streptophyta</taxon>
        <taxon>Embryophyta</taxon>
        <taxon>Tracheophyta</taxon>
        <taxon>Spermatophyta</taxon>
        <taxon>Magnoliopsida</taxon>
        <taxon>eudicotyledons</taxon>
        <taxon>Gunneridae</taxon>
        <taxon>Pentapetalae</taxon>
        <taxon>asterids</taxon>
        <taxon>lamiids</taxon>
        <taxon>Lamiales</taxon>
        <taxon>Gesneriaceae</taxon>
        <taxon>Didymocarpoideae</taxon>
        <taxon>Trichosporeae</taxon>
        <taxon>Loxocarpinae</taxon>
        <taxon>Dorcoceras</taxon>
    </lineage>
</organism>
<evidence type="ECO:0000256" key="1">
    <source>
        <dbReference type="ARBA" id="ARBA00004123"/>
    </source>
</evidence>
<sequence>MVWFQCEDCGDNLKKPKLPNHFRICSASKLSCIDCGQVFGQQTVEAHTQCITESEKYGPKGQGKVPNGTTNAKSKNNPNQKPEIDVNVGLSERPPWFCSLCNTKTTSKQTLLLHADGKKHRAKARGYHASKQQPADAVGILNLTEKSAKNEVPESNALKESRDQNSSKATSLHDDLEVETHSLKLDKKRKLGESEVDDAKLKTGIEISADGNGEVIQIQQTEAEVTKGLKKAKNCLTKEGAILDSTSEKENLEKKIKWKKLVTSVLKSESDGVVKFKKLRKSVLKSLKESGLAEEKNQVFEMLEQKVW</sequence>
<dbReference type="Pfam" id="PF08790">
    <property type="entry name" value="zf-LYAR"/>
    <property type="match status" value="1"/>
</dbReference>
<evidence type="ECO:0000259" key="10">
    <source>
        <dbReference type="Pfam" id="PF12874"/>
    </source>
</evidence>
<evidence type="ECO:0000256" key="7">
    <source>
        <dbReference type="PROSITE-ProRule" id="PRU01145"/>
    </source>
</evidence>
<evidence type="ECO:0000256" key="4">
    <source>
        <dbReference type="ARBA" id="ARBA00022771"/>
    </source>
</evidence>
<evidence type="ECO:0000313" key="12">
    <source>
        <dbReference type="EMBL" id="KZV18996.1"/>
    </source>
</evidence>
<dbReference type="Gene3D" id="3.30.1490.490">
    <property type="match status" value="1"/>
</dbReference>
<comment type="subcellular location">
    <subcellularLocation>
        <location evidence="1">Nucleus</location>
    </subcellularLocation>
</comment>
<proteinExistence type="predicted"/>
<dbReference type="SUPFAM" id="SSF57667">
    <property type="entry name" value="beta-beta-alpha zinc fingers"/>
    <property type="match status" value="3"/>
</dbReference>
<keyword evidence="2" id="KW-0479">Metal-binding</keyword>
<feature type="domain" description="Cell growth-regulating nucleolar protein-like winged helix" evidence="11">
    <location>
        <begin position="253"/>
        <end position="307"/>
    </location>
</feature>
<dbReference type="Proteomes" id="UP000250235">
    <property type="component" value="Unassembled WGS sequence"/>
</dbReference>
<dbReference type="FunFam" id="3.30.1490.490:FF:000001">
    <property type="entry name" value="cell growth-regulating nucleolar protein-like"/>
    <property type="match status" value="1"/>
</dbReference>
<dbReference type="GO" id="GO:0005730">
    <property type="term" value="C:nucleolus"/>
    <property type="evidence" value="ECO:0007669"/>
    <property type="project" value="TreeGrafter"/>
</dbReference>